<dbReference type="InterPro" id="IPR036282">
    <property type="entry name" value="Glutathione-S-Trfase_C_sf"/>
</dbReference>
<dbReference type="SUPFAM" id="SSF47616">
    <property type="entry name" value="GST C-terminal domain-like"/>
    <property type="match status" value="1"/>
</dbReference>
<dbReference type="AlphaFoldDB" id="A0A914PQV5"/>
<feature type="domain" description="GST N-terminal" evidence="1">
    <location>
        <begin position="1"/>
        <end position="52"/>
    </location>
</feature>
<organism evidence="2 3">
    <name type="scientific">Panagrolaimus davidi</name>
    <dbReference type="NCBI Taxonomy" id="227884"/>
    <lineage>
        <taxon>Eukaryota</taxon>
        <taxon>Metazoa</taxon>
        <taxon>Ecdysozoa</taxon>
        <taxon>Nematoda</taxon>
        <taxon>Chromadorea</taxon>
        <taxon>Rhabditida</taxon>
        <taxon>Tylenchina</taxon>
        <taxon>Panagrolaimomorpha</taxon>
        <taxon>Panagrolaimoidea</taxon>
        <taxon>Panagrolaimidae</taxon>
        <taxon>Panagrolaimus</taxon>
    </lineage>
</organism>
<dbReference type="InterPro" id="IPR036249">
    <property type="entry name" value="Thioredoxin-like_sf"/>
</dbReference>
<evidence type="ECO:0000313" key="3">
    <source>
        <dbReference type="WBParaSite" id="PDA_v2.g17217.t1"/>
    </source>
</evidence>
<evidence type="ECO:0000313" key="2">
    <source>
        <dbReference type="Proteomes" id="UP000887578"/>
    </source>
</evidence>
<dbReference type="PROSITE" id="PS50404">
    <property type="entry name" value="GST_NTER"/>
    <property type="match status" value="1"/>
</dbReference>
<dbReference type="InterPro" id="IPR004045">
    <property type="entry name" value="Glutathione_S-Trfase_N"/>
</dbReference>
<dbReference type="InterPro" id="IPR050213">
    <property type="entry name" value="GST_superfamily"/>
</dbReference>
<dbReference type="GO" id="GO:0006749">
    <property type="term" value="P:glutathione metabolic process"/>
    <property type="evidence" value="ECO:0007669"/>
    <property type="project" value="TreeGrafter"/>
</dbReference>
<proteinExistence type="predicted"/>
<dbReference type="PANTHER" id="PTHR11571">
    <property type="entry name" value="GLUTATHIONE S-TRANSFERASE"/>
    <property type="match status" value="1"/>
</dbReference>
<evidence type="ECO:0000259" key="1">
    <source>
        <dbReference type="PROSITE" id="PS50404"/>
    </source>
</evidence>
<dbReference type="Proteomes" id="UP000887578">
    <property type="component" value="Unplaced"/>
</dbReference>
<reference evidence="3" key="1">
    <citation type="submission" date="2022-11" db="UniProtKB">
        <authorList>
            <consortium name="WormBaseParasite"/>
        </authorList>
    </citation>
    <scope>IDENTIFICATION</scope>
</reference>
<name>A0A914PQV5_9BILA</name>
<keyword evidence="2" id="KW-1185">Reference proteome</keyword>
<sequence>MVPIQSFNSNDHQIFLALPFGQGPVLIIDKKIKIAQTIAILQYIAKEHGLEPKGTLNQAIAEMFASQCHDTISAIQPWVRAVIFEKSEEEILEAWKTVALPKFRDMFAKFFDEQLKKNGSGYLIGDTVRISIQKY</sequence>
<dbReference type="Gene3D" id="1.20.1050.10">
    <property type="match status" value="1"/>
</dbReference>
<dbReference type="Pfam" id="PF02798">
    <property type="entry name" value="GST_N"/>
    <property type="match status" value="1"/>
</dbReference>
<dbReference type="WBParaSite" id="PDA_v2.g17217.t1">
    <property type="protein sequence ID" value="PDA_v2.g17217.t1"/>
    <property type="gene ID" value="PDA_v2.g17217"/>
</dbReference>
<dbReference type="GO" id="GO:0004364">
    <property type="term" value="F:glutathione transferase activity"/>
    <property type="evidence" value="ECO:0007669"/>
    <property type="project" value="TreeGrafter"/>
</dbReference>
<accession>A0A914PQV5</accession>
<dbReference type="Gene3D" id="3.40.30.10">
    <property type="entry name" value="Glutaredoxin"/>
    <property type="match status" value="1"/>
</dbReference>
<dbReference type="SUPFAM" id="SSF52833">
    <property type="entry name" value="Thioredoxin-like"/>
    <property type="match status" value="1"/>
</dbReference>
<protein>
    <submittedName>
        <fullName evidence="3">GST N-terminal domain-containing protein</fullName>
    </submittedName>
</protein>